<organism evidence="1 2">
    <name type="scientific">Eumeta variegata</name>
    <name type="common">Bagworm moth</name>
    <name type="synonym">Eumeta japonica</name>
    <dbReference type="NCBI Taxonomy" id="151549"/>
    <lineage>
        <taxon>Eukaryota</taxon>
        <taxon>Metazoa</taxon>
        <taxon>Ecdysozoa</taxon>
        <taxon>Arthropoda</taxon>
        <taxon>Hexapoda</taxon>
        <taxon>Insecta</taxon>
        <taxon>Pterygota</taxon>
        <taxon>Neoptera</taxon>
        <taxon>Endopterygota</taxon>
        <taxon>Lepidoptera</taxon>
        <taxon>Glossata</taxon>
        <taxon>Ditrysia</taxon>
        <taxon>Tineoidea</taxon>
        <taxon>Psychidae</taxon>
        <taxon>Oiketicinae</taxon>
        <taxon>Eumeta</taxon>
    </lineage>
</organism>
<dbReference type="AlphaFoldDB" id="A0A4C1YHB1"/>
<sequence length="109" mass="12345">MYSIYIHREDDSVLRVQLRSRHTSSKTTIFGSKQSEATSHTNIQWYCQCKVGARVVGCCAHVASILWFWLTGATIQLTLKPSLEYARTKDAAVEGWSSSDSDKENEEEN</sequence>
<dbReference type="Proteomes" id="UP000299102">
    <property type="component" value="Unassembled WGS sequence"/>
</dbReference>
<evidence type="ECO:0008006" key="3">
    <source>
        <dbReference type="Google" id="ProtNLM"/>
    </source>
</evidence>
<comment type="caution">
    <text evidence="1">The sequence shown here is derived from an EMBL/GenBank/DDBJ whole genome shotgun (WGS) entry which is preliminary data.</text>
</comment>
<keyword evidence="2" id="KW-1185">Reference proteome</keyword>
<accession>A0A4C1YHB1</accession>
<protein>
    <recommendedName>
        <fullName evidence="3">SWIM-type domain-containing protein</fullName>
    </recommendedName>
</protein>
<name>A0A4C1YHB1_EUMVA</name>
<dbReference type="EMBL" id="BGZK01001260">
    <property type="protein sequence ID" value="GBP75761.1"/>
    <property type="molecule type" value="Genomic_DNA"/>
</dbReference>
<dbReference type="OrthoDB" id="10046738at2759"/>
<proteinExistence type="predicted"/>
<evidence type="ECO:0000313" key="2">
    <source>
        <dbReference type="Proteomes" id="UP000299102"/>
    </source>
</evidence>
<gene>
    <name evidence="1" type="ORF">EVAR_59404_1</name>
</gene>
<reference evidence="1 2" key="1">
    <citation type="journal article" date="2019" name="Commun. Biol.">
        <title>The bagworm genome reveals a unique fibroin gene that provides high tensile strength.</title>
        <authorList>
            <person name="Kono N."/>
            <person name="Nakamura H."/>
            <person name="Ohtoshi R."/>
            <person name="Tomita M."/>
            <person name="Numata K."/>
            <person name="Arakawa K."/>
        </authorList>
    </citation>
    <scope>NUCLEOTIDE SEQUENCE [LARGE SCALE GENOMIC DNA]</scope>
</reference>
<evidence type="ECO:0000313" key="1">
    <source>
        <dbReference type="EMBL" id="GBP75761.1"/>
    </source>
</evidence>